<evidence type="ECO:0000256" key="1">
    <source>
        <dbReference type="ARBA" id="ARBA00004651"/>
    </source>
</evidence>
<dbReference type="GO" id="GO:0005886">
    <property type="term" value="C:plasma membrane"/>
    <property type="evidence" value="ECO:0007669"/>
    <property type="project" value="UniProtKB-SubCell"/>
</dbReference>
<organism evidence="10 11">
    <name type="scientific">Mucilaginibacter paludis DSM 18603</name>
    <dbReference type="NCBI Taxonomy" id="714943"/>
    <lineage>
        <taxon>Bacteria</taxon>
        <taxon>Pseudomonadati</taxon>
        <taxon>Bacteroidota</taxon>
        <taxon>Sphingobacteriia</taxon>
        <taxon>Sphingobacteriales</taxon>
        <taxon>Sphingobacteriaceae</taxon>
        <taxon>Mucilaginibacter</taxon>
    </lineage>
</organism>
<accession>H1XZJ6</accession>
<feature type="transmembrane region" description="Helical" evidence="8">
    <location>
        <begin position="234"/>
        <end position="257"/>
    </location>
</feature>
<proteinExistence type="predicted"/>
<dbReference type="GO" id="GO:0009103">
    <property type="term" value="P:lipopolysaccharide biosynthetic process"/>
    <property type="evidence" value="ECO:0007669"/>
    <property type="project" value="UniProtKB-ARBA"/>
</dbReference>
<evidence type="ECO:0000256" key="4">
    <source>
        <dbReference type="ARBA" id="ARBA00022679"/>
    </source>
</evidence>
<dbReference type="InterPro" id="IPR050297">
    <property type="entry name" value="LipidA_mod_glycosyltrf_83"/>
</dbReference>
<dbReference type="Proteomes" id="UP000002774">
    <property type="component" value="Chromosome"/>
</dbReference>
<feature type="domain" description="Glycosyltransferase RgtA/B/C/D-like" evidence="9">
    <location>
        <begin position="56"/>
        <end position="207"/>
    </location>
</feature>
<reference evidence="10" key="1">
    <citation type="submission" date="2011-09" db="EMBL/GenBank/DDBJ databases">
        <title>The permanent draft genome of Mucilaginibacter paludis DSM 18603.</title>
        <authorList>
            <consortium name="US DOE Joint Genome Institute (JGI-PGF)"/>
            <person name="Lucas S."/>
            <person name="Han J."/>
            <person name="Lapidus A."/>
            <person name="Bruce D."/>
            <person name="Goodwin L."/>
            <person name="Pitluck S."/>
            <person name="Peters L."/>
            <person name="Kyrpides N."/>
            <person name="Mavromatis K."/>
            <person name="Ivanova N."/>
            <person name="Mikhailova N."/>
            <person name="Held B."/>
            <person name="Detter J.C."/>
            <person name="Tapia R."/>
            <person name="Han C."/>
            <person name="Land M."/>
            <person name="Hauser L."/>
            <person name="Markowitz V."/>
            <person name="Cheng J.-F."/>
            <person name="Hugenholtz P."/>
            <person name="Woyke T."/>
            <person name="Wu D."/>
            <person name="Tindall B."/>
            <person name="Brambilla E."/>
            <person name="Klenk H.-P."/>
            <person name="Eisen J.A."/>
        </authorList>
    </citation>
    <scope>NUCLEOTIDE SEQUENCE [LARGE SCALE GENOMIC DNA]</scope>
    <source>
        <strain evidence="10">DSM 18603</strain>
    </source>
</reference>
<keyword evidence="3" id="KW-0328">Glycosyltransferase</keyword>
<feature type="transmembrane region" description="Helical" evidence="8">
    <location>
        <begin position="152"/>
        <end position="178"/>
    </location>
</feature>
<dbReference type="STRING" id="714943.Mucpa_2525"/>
<dbReference type="OrthoDB" id="9813729at2"/>
<evidence type="ECO:0000256" key="2">
    <source>
        <dbReference type="ARBA" id="ARBA00022475"/>
    </source>
</evidence>
<dbReference type="GO" id="GO:0016763">
    <property type="term" value="F:pentosyltransferase activity"/>
    <property type="evidence" value="ECO:0007669"/>
    <property type="project" value="TreeGrafter"/>
</dbReference>
<dbReference type="PANTHER" id="PTHR33908:SF11">
    <property type="entry name" value="MEMBRANE PROTEIN"/>
    <property type="match status" value="1"/>
</dbReference>
<comment type="subcellular location">
    <subcellularLocation>
        <location evidence="1">Cell membrane</location>
        <topology evidence="1">Multi-pass membrane protein</topology>
    </subcellularLocation>
</comment>
<dbReference type="EMBL" id="CM001403">
    <property type="protein sequence ID" value="EHQ26640.1"/>
    <property type="molecule type" value="Genomic_DNA"/>
</dbReference>
<dbReference type="eggNOG" id="COG1807">
    <property type="taxonomic scope" value="Bacteria"/>
</dbReference>
<evidence type="ECO:0000256" key="8">
    <source>
        <dbReference type="SAM" id="Phobius"/>
    </source>
</evidence>
<keyword evidence="6 8" id="KW-1133">Transmembrane helix</keyword>
<evidence type="ECO:0000256" key="3">
    <source>
        <dbReference type="ARBA" id="ARBA00022676"/>
    </source>
</evidence>
<gene>
    <name evidence="10" type="ORF">Mucpa_2525</name>
</gene>
<evidence type="ECO:0000256" key="7">
    <source>
        <dbReference type="ARBA" id="ARBA00023136"/>
    </source>
</evidence>
<evidence type="ECO:0000259" key="9">
    <source>
        <dbReference type="Pfam" id="PF13231"/>
    </source>
</evidence>
<dbReference type="RefSeq" id="WP_008506764.1">
    <property type="nucleotide sequence ID" value="NZ_CM001403.1"/>
</dbReference>
<evidence type="ECO:0000313" key="10">
    <source>
        <dbReference type="EMBL" id="EHQ26640.1"/>
    </source>
</evidence>
<feature type="transmembrane region" description="Helical" evidence="8">
    <location>
        <begin position="76"/>
        <end position="97"/>
    </location>
</feature>
<feature type="transmembrane region" description="Helical" evidence="8">
    <location>
        <begin position="318"/>
        <end position="339"/>
    </location>
</feature>
<protein>
    <submittedName>
        <fullName evidence="10">4-amino-4-deoxy-L-arabinose transferase and related glycosyltransferase of PMT family</fullName>
    </submittedName>
</protein>
<evidence type="ECO:0000256" key="6">
    <source>
        <dbReference type="ARBA" id="ARBA00022989"/>
    </source>
</evidence>
<feature type="transmembrane region" description="Helical" evidence="8">
    <location>
        <begin position="104"/>
        <end position="123"/>
    </location>
</feature>
<feature type="transmembrane region" description="Helical" evidence="8">
    <location>
        <begin position="16"/>
        <end position="34"/>
    </location>
</feature>
<dbReference type="AlphaFoldDB" id="H1XZJ6"/>
<keyword evidence="5 8" id="KW-0812">Transmembrane</keyword>
<dbReference type="HOGENOM" id="CLU_016165_2_0_10"/>
<feature type="transmembrane region" description="Helical" evidence="8">
    <location>
        <begin position="190"/>
        <end position="207"/>
    </location>
</feature>
<keyword evidence="4 10" id="KW-0808">Transferase</keyword>
<dbReference type="InterPro" id="IPR038731">
    <property type="entry name" value="RgtA/B/C-like"/>
</dbReference>
<keyword evidence="7 8" id="KW-0472">Membrane</keyword>
<feature type="transmembrane region" description="Helical" evidence="8">
    <location>
        <begin position="264"/>
        <end position="285"/>
    </location>
</feature>
<dbReference type="Pfam" id="PF13231">
    <property type="entry name" value="PMT_2"/>
    <property type="match status" value="1"/>
</dbReference>
<feature type="transmembrane region" description="Helical" evidence="8">
    <location>
        <begin position="291"/>
        <end position="309"/>
    </location>
</feature>
<keyword evidence="11" id="KW-1185">Reference proteome</keyword>
<evidence type="ECO:0000313" key="11">
    <source>
        <dbReference type="Proteomes" id="UP000002774"/>
    </source>
</evidence>
<dbReference type="PANTHER" id="PTHR33908">
    <property type="entry name" value="MANNOSYLTRANSFERASE YKCB-RELATED"/>
    <property type="match status" value="1"/>
</dbReference>
<keyword evidence="2" id="KW-1003">Cell membrane</keyword>
<evidence type="ECO:0000256" key="5">
    <source>
        <dbReference type="ARBA" id="ARBA00022692"/>
    </source>
</evidence>
<name>H1XZJ6_9SPHI</name>
<sequence length="573" mass="66847">MPDNTPLNLHRSNKPIWYFLLFWTVLNAVQSYTLEVHGDEAYYWVYSRFLDWGYFDHPPMVAVFIRIGDSIMHNELGLRLLTVFTNSCSLYLIWLILKKYAVDAKWFILVVSGLFIFHIYGFTTTPDSPLLFFTVLFYFVYQRYVEKDSWQLALLLALITACLLYSKYHGILLIGFTVCSNIKLLGRKSFWLIAMLALALYVPHIYWQVQHGYPSLKYHLFDRSAEQYDPAFTYLYPLGQLAMAGPFIGWFLFYAAFKVKIKDVFMRGLVVNCIGTFLFFMVTTLKGEVQMHWTLIAFVPLLMLVLISFRQSLTPPKWFYTVAVINIVFIVFIRVALLFQFPFVMNVGQLESYFGFRSWTRQVERIVGNNYLIIRDGFQDPSKYNYYSNSARSMSYDSRYYRKTQYDSWPIEDSLQHKRAYYMQDTKEPGFTTDSVIDQYHRRWYTVWVNDVRTYQKVIIEVPKQKLKLSPGQTATFNLTLQNPYSHAITFADSGYTHKALMEACFFQKGDLKLAQKADMGFNRISLLPGAKAGYAFKVTAPAVPGKYDLLFSIRTTPFPGSRNSSVINLVVE</sequence>